<comment type="caution">
    <text evidence="1">The sequence shown here is derived from an EMBL/GenBank/DDBJ whole genome shotgun (WGS) entry which is preliminary data.</text>
</comment>
<dbReference type="Proteomes" id="UP001159042">
    <property type="component" value="Unassembled WGS sequence"/>
</dbReference>
<gene>
    <name evidence="1" type="ORF">NQ315_000346</name>
</gene>
<dbReference type="EMBL" id="JANEYG010000041">
    <property type="protein sequence ID" value="KAJ8916701.1"/>
    <property type="molecule type" value="Genomic_DNA"/>
</dbReference>
<evidence type="ECO:0000313" key="2">
    <source>
        <dbReference type="Proteomes" id="UP001159042"/>
    </source>
</evidence>
<proteinExistence type="predicted"/>
<organism evidence="1 2">
    <name type="scientific">Exocentrus adspersus</name>
    <dbReference type="NCBI Taxonomy" id="1586481"/>
    <lineage>
        <taxon>Eukaryota</taxon>
        <taxon>Metazoa</taxon>
        <taxon>Ecdysozoa</taxon>
        <taxon>Arthropoda</taxon>
        <taxon>Hexapoda</taxon>
        <taxon>Insecta</taxon>
        <taxon>Pterygota</taxon>
        <taxon>Neoptera</taxon>
        <taxon>Endopterygota</taxon>
        <taxon>Coleoptera</taxon>
        <taxon>Polyphaga</taxon>
        <taxon>Cucujiformia</taxon>
        <taxon>Chrysomeloidea</taxon>
        <taxon>Cerambycidae</taxon>
        <taxon>Lamiinae</taxon>
        <taxon>Acanthocinini</taxon>
        <taxon>Exocentrus</taxon>
    </lineage>
</organism>
<evidence type="ECO:0000313" key="1">
    <source>
        <dbReference type="EMBL" id="KAJ8916701.1"/>
    </source>
</evidence>
<protein>
    <submittedName>
        <fullName evidence="1">Uncharacterized protein</fullName>
    </submittedName>
</protein>
<dbReference type="AlphaFoldDB" id="A0AAV8VRV5"/>
<name>A0AAV8VRV5_9CUCU</name>
<accession>A0AAV8VRV5</accession>
<reference evidence="1 2" key="1">
    <citation type="journal article" date="2023" name="Insect Mol. Biol.">
        <title>Genome sequencing provides insights into the evolution of gene families encoding plant cell wall-degrading enzymes in longhorned beetles.</title>
        <authorList>
            <person name="Shin N.R."/>
            <person name="Okamura Y."/>
            <person name="Kirsch R."/>
            <person name="Pauchet Y."/>
        </authorList>
    </citation>
    <scope>NUCLEOTIDE SEQUENCE [LARGE SCALE GENOMIC DNA]</scope>
    <source>
        <strain evidence="1">EAD_L_NR</strain>
    </source>
</reference>
<sequence>MLLFRKAMALRLKDEASNLNLFCGKEVYCHGFYLCGLGRGRIVLGKLWQSLVCRKRSKGLSNKVPQCLHCLFFKDPSLFSFISFSAGSSSDSLWLSERCVGYSVAFSFSPFPFSFIQVQYKYAVVQVYTKPRFIRDNTTDILCKIYKN</sequence>
<keyword evidence="2" id="KW-1185">Reference proteome</keyword>